<evidence type="ECO:0000259" key="36">
    <source>
        <dbReference type="Pfam" id="PF00516"/>
    </source>
</evidence>
<feature type="region of interest" description="Immunosuppression" evidence="33">
    <location>
        <begin position="575"/>
        <end position="593"/>
    </location>
</feature>
<keyword evidence="12 33" id="KW-1162">Viral penetration into host cytoplasm</keyword>
<evidence type="ECO:0000256" key="21">
    <source>
        <dbReference type="ARBA" id="ARBA00022890"/>
    </source>
</evidence>
<evidence type="ECO:0000256" key="20">
    <source>
        <dbReference type="ARBA" id="ARBA00022879"/>
    </source>
</evidence>
<keyword evidence="18 33" id="KW-0946">Virion</keyword>
<feature type="region of interest" description="MPER; binding to GalCer" evidence="33">
    <location>
        <begin position="660"/>
        <end position="681"/>
    </location>
</feature>
<dbReference type="CDD" id="cd09909">
    <property type="entry name" value="HIV-1-like_HR1-HR2"/>
    <property type="match status" value="1"/>
</dbReference>
<evidence type="ECO:0000256" key="26">
    <source>
        <dbReference type="ARBA" id="ARBA00023139"/>
    </source>
</evidence>
<dbReference type="GO" id="GO:0039654">
    <property type="term" value="P:fusion of virus membrane with host endosome membrane"/>
    <property type="evidence" value="ECO:0007669"/>
    <property type="project" value="UniProtKB-UniRule"/>
</dbReference>
<dbReference type="GO" id="GO:0055036">
    <property type="term" value="C:virion membrane"/>
    <property type="evidence" value="ECO:0007669"/>
    <property type="project" value="UniProtKB-SubCell"/>
</dbReference>
<feature type="region of interest" description="V4" evidence="33">
    <location>
        <begin position="383"/>
        <end position="416"/>
    </location>
</feature>
<feature type="lipid moiety-binding region" description="S-palmitoyl cysteine; by host" evidence="33">
    <location>
        <position position="762"/>
    </location>
</feature>
<feature type="region of interest" description="Disordered" evidence="35">
    <location>
        <begin position="717"/>
        <end position="742"/>
    </location>
</feature>
<feature type="transmembrane region" description="Helical" evidence="34">
    <location>
        <begin position="676"/>
        <end position="703"/>
    </location>
</feature>
<keyword evidence="7 33" id="KW-1168">Fusion of virus membrane with host membrane</keyword>
<evidence type="ECO:0000259" key="37">
    <source>
        <dbReference type="Pfam" id="PF00517"/>
    </source>
</evidence>
<comment type="miscellaneous">
    <text evidence="33">Inhibitors targeting HIV-1 viral envelope proteins are used as antiretroviral drugs. Attachment of virions to the cell surface via non-specific interactions and CD4 binding can be blocked by inhibitors that include cyanovirin-N, cyclotriazadisulfonamide analogs, PRO 2000, TNX 355 and PRO 542. In addition, BMS 806 can block CD4-induced conformational changes. Env interactions with the coreceptor molecules can be targeted by CCR5 antagonists including SCH-D, maraviroc (UK 427857) and aplaviroc (GW 873140), and the CXCR4 antagonist AMD 070. Fusion of viral and cellular membranes can be inhibited by peptides such as enfuvirtide and tifuvirtide (T 1249). Resistance to inhibitors associated with mutations in Env are observed. Most of the time, single mutations confer only a modest reduction in drug susceptibility. Combination of several mutations is usually required to develop a high-level drug resistance.</text>
</comment>
<comment type="domain">
    <text evidence="33 34">The 17 amino acids long immunosuppressive region is present in many retroviral envelope proteins. Synthetic peptides derived from this relatively conserved sequence inhibit immune function in vitro and in vivo.</text>
</comment>
<dbReference type="GO" id="GO:1903911">
    <property type="term" value="P:positive regulation of receptor clustering"/>
    <property type="evidence" value="ECO:0007669"/>
    <property type="project" value="UniProtKB-UniRule"/>
</dbReference>
<dbReference type="InterPro" id="IPR036377">
    <property type="entry name" value="Gp120_core_sf"/>
</dbReference>
<evidence type="ECO:0000256" key="13">
    <source>
        <dbReference type="ARBA" id="ARBA00022685"/>
    </source>
</evidence>
<comment type="similarity">
    <text evidence="33">Belongs to the HIV-1 env protein family.</text>
</comment>
<dbReference type="SUPFAM" id="SSF58069">
    <property type="entry name" value="Virus ectodomain"/>
    <property type="match status" value="1"/>
</dbReference>
<evidence type="ECO:0000256" key="6">
    <source>
        <dbReference type="ARBA" id="ARBA00004650"/>
    </source>
</evidence>
<evidence type="ECO:0000256" key="11">
    <source>
        <dbReference type="ARBA" id="ARBA00022581"/>
    </source>
</evidence>
<evidence type="ECO:0000256" key="22">
    <source>
        <dbReference type="ARBA" id="ARBA00022989"/>
    </source>
</evidence>
<keyword evidence="13 33" id="KW-0165">Cleavage on pair of basic residues</keyword>
<evidence type="ECO:0000256" key="2">
    <source>
        <dbReference type="ARBA" id="ARBA00004433"/>
    </source>
</evidence>
<reference evidence="38" key="1">
    <citation type="submission" date="2020-07" db="EMBL/GenBank/DDBJ databases">
        <authorList>
            <person name="Gondim M."/>
        </authorList>
    </citation>
    <scope>NUCLEOTIDE SEQUENCE</scope>
    <source>
        <strain evidence="38">MM33.03.SGS.11</strain>
    </source>
</reference>
<feature type="domain" description="Human immunodeficiency virus 1 envelope glycoprotein Gp120" evidence="36">
    <location>
        <begin position="146"/>
        <end position="512"/>
    </location>
</feature>
<dbReference type="FunFam" id="2.170.40.20:FF:000003">
    <property type="entry name" value="Envelope glycoprotein gp160"/>
    <property type="match status" value="1"/>
</dbReference>
<feature type="domain" description="Human immunodeficiency virus 1 envelope glycoprotein Gp120" evidence="36">
    <location>
        <begin position="34"/>
        <end position="145"/>
    </location>
</feature>
<keyword evidence="17 33" id="KW-1161">Viral attachment to host cell</keyword>
<evidence type="ECO:0000256" key="17">
    <source>
        <dbReference type="ARBA" id="ARBA00022804"/>
    </source>
</evidence>
<dbReference type="GO" id="GO:0052031">
    <property type="term" value="P:symbiont-mediated perturbation of host defense response"/>
    <property type="evidence" value="ECO:0007669"/>
    <property type="project" value="UniProtKB-UniRule"/>
</dbReference>
<keyword evidence="23 33" id="KW-1039">Host endosome</keyword>
<dbReference type="GO" id="GO:0019064">
    <property type="term" value="P:fusion of virus membrane with host plasma membrane"/>
    <property type="evidence" value="ECO:0007669"/>
    <property type="project" value="UniProtKB-UniRule"/>
</dbReference>
<dbReference type="GO" id="GO:1903908">
    <property type="term" value="P:positive regulation of plasma membrane raft polarization"/>
    <property type="evidence" value="ECO:0007669"/>
    <property type="project" value="UniProtKB-UniRule"/>
</dbReference>
<evidence type="ECO:0000256" key="33">
    <source>
        <dbReference type="HAMAP-Rule" id="MF_04083"/>
    </source>
</evidence>
<evidence type="ECO:0000256" key="35">
    <source>
        <dbReference type="SAM" id="MobiDB-lite"/>
    </source>
</evidence>
<comment type="subcellular location">
    <subcellularLocation>
        <location evidence="3">Host cell membrane</location>
        <topology evidence="3">Peripheral membrane protein</topology>
    </subcellularLocation>
    <subcellularLocation>
        <location evidence="1">Host cell membrane</location>
        <topology evidence="1">Single-pass type I membrane protein</topology>
    </subcellularLocation>
    <subcellularLocation>
        <location evidence="2">Host endosome membrane</location>
        <topology evidence="2">Peripheral membrane protein</topology>
    </subcellularLocation>
    <subcellularLocation>
        <location evidence="5">Host endosome membrane</location>
        <topology evidence="5">Single-pass type I membrane protein</topology>
    </subcellularLocation>
    <subcellularLocation>
        <location evidence="6">Virion membrane</location>
        <topology evidence="6">Peripheral membrane protein</topology>
    </subcellularLocation>
    <subcellularLocation>
        <location evidence="4">Virion membrane</location>
        <topology evidence="4">Single-pass type I membrane protein</topology>
    </subcellularLocation>
</comment>
<evidence type="ECO:0000256" key="7">
    <source>
        <dbReference type="ARBA" id="ARBA00022506"/>
    </source>
</evidence>
<gene>
    <name evidence="33 38" type="primary">env</name>
</gene>
<feature type="short sequence motif" description="Di-leucine internalization motif" evidence="33">
    <location>
        <begin position="853"/>
        <end position="854"/>
    </location>
</feature>
<proteinExistence type="inferred from homology"/>
<feature type="short sequence motif" description="YXXL motif; contains endocytosis signal" evidence="33">
    <location>
        <begin position="710"/>
        <end position="713"/>
    </location>
</feature>
<dbReference type="SUPFAM" id="SSF56502">
    <property type="entry name" value="gp120 core"/>
    <property type="match status" value="2"/>
</dbReference>
<comment type="PTM">
    <text evidence="33">Palmitoylation of the transmembrane protein and of Env polyprotein (prior to its proteolytic cleavage) is essential for their association with host cell membrane lipid rafts. Palmitoylation is therefore required for envelope trafficking to classical lipid rafts, but not for viral replication.</text>
</comment>
<feature type="region of interest" description="Fusion peptide" evidence="33">
    <location>
        <begin position="513"/>
        <end position="533"/>
    </location>
</feature>
<keyword evidence="28 33" id="KW-0325">Glycoprotein</keyword>
<dbReference type="HAMAP" id="MF_04083">
    <property type="entry name" value="HIV_ENV"/>
    <property type="match status" value="1"/>
</dbReference>
<keyword evidence="16 33" id="KW-0732">Signal</keyword>
<keyword evidence="27 33" id="KW-1015">Disulfide bond</keyword>
<comment type="subunit">
    <text evidence="32">The mature envelope protein (Env) consists of a homotrimer of non-covalently associated gp120-gp41 heterodimers. The resulting complex protrudes from the virus surface as a spike. There seems to be as few as 10 spikes on the average virion. Interacts with host CD4, CCR5 and CXCR4. Gp120 also interacts with the C-type lectins CD209/DC-SIGN and CLEC4M/DC-SIGNR (collectively referred to as DC-SIGN(R)). Gp120 and gp41 interact with GalCer. Gp120 interacts with host ITGA4/ITGB7 complex; on CD4+ T-cells, this interaction results in rapid activation of integrin ITGAL/LFA-1, which facilitates efficient cell-to-cell spreading of HIV-1. Gp120 interacts with cell-associated heparan sulfate; this interaction increases virus infectivity on permissive cells and may be involved in infection of CD4- cells.</text>
</comment>
<dbReference type="Gene3D" id="2.170.40.20">
    <property type="entry name" value="Human immunodeficiency virus 1, Gp160, envelope glycoprotein"/>
    <property type="match status" value="2"/>
</dbReference>
<evidence type="ECO:0000256" key="30">
    <source>
        <dbReference type="ARBA" id="ARBA00023288"/>
    </source>
</evidence>
<comment type="domain">
    <text evidence="33">The CD4-binding region is targeted by the antibody b12.</text>
</comment>
<keyword evidence="21 33" id="KW-1164">Virus endocytosis by host</keyword>
<dbReference type="GO" id="GO:0020002">
    <property type="term" value="C:host cell plasma membrane"/>
    <property type="evidence" value="ECO:0007669"/>
    <property type="project" value="UniProtKB-SubCell"/>
</dbReference>
<keyword evidence="30 33" id="KW-0449">Lipoprotein</keyword>
<keyword evidence="24 33" id="KW-0175">Coiled coil</keyword>
<feature type="region of interest" description="CD4-binding loop" evidence="33">
    <location>
        <begin position="362"/>
        <end position="372"/>
    </location>
</feature>
<dbReference type="GO" id="GO:0005198">
    <property type="term" value="F:structural molecule activity"/>
    <property type="evidence" value="ECO:0007669"/>
    <property type="project" value="UniProtKB-UniRule"/>
</dbReference>
<comment type="function">
    <text evidence="33">Surface protein gp120: Attaches the virus to the host lymphoid cell by binding to the primary receptor CD4. This interaction induces a structural rearrangement creating a high affinity binding site for a chemokine coreceptor like CXCR4 and/or CCR5. Acts as a ligand for CD209/DC-SIGN and CLEC4M/DC-SIGNR, which are respectively found on dendritic cells (DCs), and on endothelial cells of liver sinusoids and lymph node sinuses. These interactions allow capture of viral particles at mucosal surfaces by these cells and subsequent transmission to permissive cells. HIV subverts the migration properties of dendritic cells to gain access to CD4+ T-cells in lymph nodes. Virus transmission to permissive T-cells occurs either in trans (without DCs infection, through viral capture and transmission), or in cis (following DCs productive infection, through the usual CD4-gp120 interaction), thereby inducing a robust infection. In trans infection, bound virions remain infectious over days and it is proposed that they are not degraded, but protected in non-lysosomal acidic organelles within the DCs close to the cell membrane thus contributing to the viral infectious potential during DCs' migration from the periphery to the lymphoid tissues. On arrival at lymphoid tissues, intact virions recycle back to DCs' cell surface allowing virus transmission to CD4+ T-cells.</text>
</comment>
<keyword evidence="19 33" id="KW-1043">Host membrane</keyword>
<dbReference type="Pfam" id="PF00517">
    <property type="entry name" value="GP41"/>
    <property type="match status" value="1"/>
</dbReference>
<evidence type="ECO:0000256" key="29">
    <source>
        <dbReference type="ARBA" id="ARBA00023280"/>
    </source>
</evidence>
<keyword evidence="11 33" id="KW-0945">Host-virus interaction</keyword>
<feature type="disulfide bond" evidence="33">
    <location>
        <begin position="229"/>
        <end position="240"/>
    </location>
</feature>
<comment type="function">
    <text evidence="33">Transmembrane protein gp41: Acts as a class I viral fusion protein. Under the current model, the protein has at least 3 conformational states: pre-fusion native state, pre-hairpin intermediate state, and post-fusion hairpin state. During fusion of viral and target intracellular membranes, the coiled coil regions (heptad repeats) assume a trimer-of-hairpins structure, positioning the fusion peptide in close proximity to the C-terminal region of the ectodomain. The formation of this structure appears to drive apposition and subsequent fusion of viral and target cell membranes. Complete fusion occurs in host cell endosomes and is dynamin-dependent, however some lipid transfer might occur at the plasma membrane. The virus undergoes clathrin-dependent internalization long before endosomal fusion, thus minimizing the surface exposure of conserved viral epitopes during fusion and reducing the efficacy of inhibitors targeting these epitopes. Membranes fusion leads to delivery of the nucleocapsid into the cytoplasm.</text>
</comment>
<protein>
    <recommendedName>
        <fullName evidence="33">Envelope glycoprotein gp160</fullName>
    </recommendedName>
    <alternativeName>
        <fullName evidence="33">Env polyprotein</fullName>
    </alternativeName>
    <component>
        <recommendedName>
            <fullName evidence="33">Surface protein gp120</fullName>
            <shortName evidence="33">SU</shortName>
        </recommendedName>
        <alternativeName>
            <fullName evidence="33">Glycoprotein 120</fullName>
            <shortName evidence="33">gp120</shortName>
        </alternativeName>
    </component>
    <component>
        <recommendedName>
            <fullName evidence="33">Transmembrane protein gp41</fullName>
            <shortName evidence="33">TM</shortName>
        </recommendedName>
        <alternativeName>
            <fullName evidence="33">Glycoprotein 41</fullName>
            <shortName evidence="33">gp41</shortName>
        </alternativeName>
    </component>
</protein>
<evidence type="ECO:0000256" key="1">
    <source>
        <dbReference type="ARBA" id="ARBA00004402"/>
    </source>
</evidence>
<dbReference type="GO" id="GO:0044175">
    <property type="term" value="C:host cell endosome membrane"/>
    <property type="evidence" value="ECO:0007669"/>
    <property type="project" value="UniProtKB-SubCell"/>
</dbReference>
<comment type="PTM">
    <text evidence="33">Highly glycosylated by host. The high number of glycan on the protein is reffered to as 'glycan shield' because it contributes to hide protein sequence from adaptive immune system.</text>
</comment>
<evidence type="ECO:0000256" key="9">
    <source>
        <dbReference type="ARBA" id="ARBA00022511"/>
    </source>
</evidence>
<feature type="domain" description="Retroviral envelope protein GP41-like" evidence="37">
    <location>
        <begin position="531"/>
        <end position="717"/>
    </location>
</feature>
<organismHost>
    <name type="scientific">Homo sapiens</name>
    <name type="common">Human</name>
    <dbReference type="NCBI Taxonomy" id="9606"/>
</organismHost>
<evidence type="ECO:0000256" key="16">
    <source>
        <dbReference type="ARBA" id="ARBA00022729"/>
    </source>
</evidence>
<sequence>MTVMGIRKNYQHLWKWGTMLLGMLMICSALEQSWVTVYYGVPVWREANTTLFCASDAKAYDTEAHNVWATHACVPTDPNPQEVELKNVTENFNMWKNNMVEQMHEDIISLWDQSLKPCVKLTPLCVTLNCTDKLRNDTRGNDTSTNGNWTGEIKNCSFNVTTSVRDKMQKVYALFYKLDVVPIDNNKNNTSYRLISCNTSVITQACPKVTFEPIPIHYCAPAGFALFKCREKDFNGTGPCTNVSTVQCTHGIRPVASTQLLLNGSLSEGEVIIRSQNFSDNAKTIIVQLKEAVQINCTRPNNNTRKSIPIGPGRAFYATGDVIGDIRQAHCNISATAWNNTLKQVVEKLRKQYNKTIAFQQPAGGDLEITMHSFICGGEFFYCNTSQLFNSTWNSTWNDTTGSNSTNGNNTITLPCRIKQIVNMWQEVGKAMYAPPIRGQIRCVSNITGLLLTRDGGINSNQSNTTETFRPGGGDMRDNWRSELYKYKVVKIEPLGVAPTKAKRRVVQREKRAVGLGALFLGFLSAAGSTMGAASLTLTVQARQLLSGIVQQQNNLLRAIEAQQHMLQLTVWGIKQLQARVLAVERYLRDQQLLGIWGWSGKLICTTTVPWNATWSNKTLDNIWNNMTWMDWDREIGNYIYTLIEQAQNQQEKNEQELLELDKWASLWNWFDITSWLWYIKIFIMIVGGLIGLRIVFAVLSIVNRVRQGYSPLSFQTHLPVRRGPDGPEGTEEEGGERDRGRSGRLVSGFLPLIWDDLRSLCLFSYHRLRDLLLIVTRIVELLGRRGWEALKYGWNILQYWSQELKNSAISLLNTTAIAVAEGTDRIIEVLLRAYRAILHIPTRIRQGLERCLL</sequence>
<evidence type="ECO:0000256" key="4">
    <source>
        <dbReference type="ARBA" id="ARBA00004563"/>
    </source>
</evidence>
<feature type="chain" id="PRO_5033179557" description="Envelope glycoprotein gp160" evidence="33">
    <location>
        <begin position="32"/>
        <end position="854"/>
    </location>
</feature>
<dbReference type="Gene3D" id="1.10.287.210">
    <property type="match status" value="1"/>
</dbReference>
<comment type="miscellaneous">
    <text evidence="33">HIV-1 lineages are divided in three main groups, M (for Major), O (for Outlier), and N (for New, or Non-M, Non-O). The vast majority of strains found worldwide belong to the group M. Group O seems to be endemic to and largely confined to Cameroon and neighboring countries in West Central Africa, where these viruses represent a small minority of HIV-1 strains. The group N is represented by a limited number of isolates from Cameroonian persons. The group M is further subdivided in 9 clades or subtypes (A to D, F to H, J and K).</text>
</comment>
<dbReference type="GO" id="GO:0075512">
    <property type="term" value="P:clathrin-dependent endocytosis of virus by host cell"/>
    <property type="evidence" value="ECO:0007669"/>
    <property type="project" value="UniProtKB-UniRule"/>
</dbReference>
<keyword evidence="31 33" id="KW-1160">Virus entry into host cell</keyword>
<dbReference type="InterPro" id="IPR037527">
    <property type="entry name" value="Gp160"/>
</dbReference>
<comment type="caution">
    <text evidence="33 34">Lacks conserved residue(s) required for the propagation of feature annotation.</text>
</comment>
<keyword evidence="14 33" id="KW-0812">Transmembrane</keyword>
<keyword evidence="15 33" id="KW-0053">Apoptosis</keyword>
<name>A0A887F287_HV1</name>
<dbReference type="GO" id="GO:0016020">
    <property type="term" value="C:membrane"/>
    <property type="evidence" value="ECO:0007669"/>
    <property type="project" value="UniProtKB-UniRule"/>
</dbReference>
<evidence type="ECO:0000256" key="14">
    <source>
        <dbReference type="ARBA" id="ARBA00022692"/>
    </source>
</evidence>
<feature type="disulfide bond" evidence="33">
    <location>
        <begin position="130"/>
        <end position="156"/>
    </location>
</feature>
<keyword evidence="8 33" id="KW-1170">Fusion of virus membrane with host endosomal membrane</keyword>
<comment type="domain">
    <text evidence="33">Some of the most genetically diverse regions of the viral genome are present in Env. They are called variable regions 1 through 5 (V1 through V5). Coreceptor usage of gp120 is determined mainly by the primary structure of the third variable region (V3) in the outer domain of gp120. The sequence of V3 determines which coreceptor, CCR5 and/or CXCR4 (corresponding to R5/macrophage, X4/T cell and R5X4/T cell and macrophage tropism), is used to trigger the fusion potential of the Env complex, and hence which cells the virus can infect. Binding to CCR5 involves a region adjacent in addition to V3.</text>
</comment>
<comment type="domain">
    <text evidence="33">The membrane proximal external region (MPER) present in gp41 is a tryptophan-rich region recognized by the antibodies 2F5, Z13, and 4E10. MPER seems to play a role in fusion.</text>
</comment>
<feature type="site" description="Cleavage; by host furin" evidence="33">
    <location>
        <begin position="512"/>
        <end position="513"/>
    </location>
</feature>
<dbReference type="Gene3D" id="1.20.5.490">
    <property type="entry name" value="Single helix bin"/>
    <property type="match status" value="1"/>
</dbReference>
<dbReference type="FunFam" id="2.170.40.20:FF:000001">
    <property type="entry name" value="Envelope glycoprotein gp160"/>
    <property type="match status" value="1"/>
</dbReference>
<organism evidence="38">
    <name type="scientific">Human immunodeficiency virus type 1</name>
    <name type="common">HIV-1</name>
    <dbReference type="NCBI Taxonomy" id="11676"/>
    <lineage>
        <taxon>Viruses</taxon>
        <taxon>Riboviria</taxon>
        <taxon>Pararnavirae</taxon>
        <taxon>Artverviricota</taxon>
        <taxon>Revtraviricetes</taxon>
        <taxon>Ortervirales</taxon>
        <taxon>Retroviridae</taxon>
        <taxon>Orthoretrovirinae</taxon>
        <taxon>Lentivirus</taxon>
        <taxon>Lentivirus humimdef1</taxon>
    </lineage>
</organism>
<evidence type="ECO:0000256" key="18">
    <source>
        <dbReference type="ARBA" id="ARBA00022844"/>
    </source>
</evidence>
<dbReference type="InterPro" id="IPR000777">
    <property type="entry name" value="HIV1_Gp120"/>
</dbReference>
<evidence type="ECO:0000256" key="5">
    <source>
        <dbReference type="ARBA" id="ARBA00004578"/>
    </source>
</evidence>
<evidence type="ECO:0000256" key="34">
    <source>
        <dbReference type="RuleBase" id="RU363095"/>
    </source>
</evidence>
<dbReference type="InterPro" id="IPR000328">
    <property type="entry name" value="GP41-like"/>
</dbReference>
<evidence type="ECO:0000256" key="23">
    <source>
        <dbReference type="ARBA" id="ARBA00023046"/>
    </source>
</evidence>
<evidence type="ECO:0000256" key="32">
    <source>
        <dbReference type="ARBA" id="ARBA00062028"/>
    </source>
</evidence>
<dbReference type="GO" id="GO:0019031">
    <property type="term" value="C:viral envelope"/>
    <property type="evidence" value="ECO:0007669"/>
    <property type="project" value="UniProtKB-KW"/>
</dbReference>
<evidence type="ECO:0000256" key="25">
    <source>
        <dbReference type="ARBA" id="ARBA00023136"/>
    </source>
</evidence>
<keyword evidence="10 33" id="KW-1165">Clathrin-mediated endocytosis of virus by host</keyword>
<evidence type="ECO:0000256" key="8">
    <source>
        <dbReference type="ARBA" id="ARBA00022510"/>
    </source>
</evidence>
<feature type="disulfide bond" evidence="33">
    <location>
        <begin position="376"/>
        <end position="443"/>
    </location>
</feature>
<comment type="domain">
    <text evidence="33">The YXXL motif is involved in determining the exact site of viral release at the surface of infected mononuclear cells and promotes endocytosis. YXXL and di-leucine endocytosis motifs interact directly or indirectly with the clathrin adapter complexes, opperate independently, and their activities are not additive.</text>
</comment>
<comment type="subcellular location">
    <molecule>Transmembrane protein gp41</molecule>
    <subcellularLocation>
        <location evidence="33">Virion membrane</location>
        <topology evidence="33">Single-pass type I membrane protein</topology>
    </subcellularLocation>
    <subcellularLocation>
        <location evidence="33">Host cell membrane</location>
        <topology evidence="33">Single-pass type I membrane protein</topology>
    </subcellularLocation>
    <subcellularLocation>
        <location evidence="33">Host endosome membrane</location>
        <topology evidence="33">Single-pass type I membrane protein</topology>
    </subcellularLocation>
    <text evidence="33">It is probably concentrated at the site of budding and incorporated into the virions possibly by contacts between the cytoplasmic tail of Env and the N-terminus of Gag.</text>
</comment>
<evidence type="ECO:0000256" key="15">
    <source>
        <dbReference type="ARBA" id="ARBA00022703"/>
    </source>
</evidence>
<comment type="function">
    <text evidence="33">Envelope glycoprotein gp160: Oligomerizes in the host endoplasmic reticulum into predominantly trimers. In a second time, gp160 transits in the host Golgi, where glycosylation is completed. The precursor is then proteolytically cleaved in the trans-Golgi and thereby activated by cellular furin or furin-like proteases to produce gp120 and gp41.</text>
</comment>
<feature type="region of interest" description="V1" evidence="33">
    <location>
        <begin position="130"/>
        <end position="155"/>
    </location>
</feature>
<dbReference type="FunFam" id="1.20.5.490:FF:000001">
    <property type="entry name" value="Envelope glycoprotein gp160"/>
    <property type="match status" value="1"/>
</dbReference>
<dbReference type="GO" id="GO:0019062">
    <property type="term" value="P:virion attachment to host cell"/>
    <property type="evidence" value="ECO:0007669"/>
    <property type="project" value="UniProtKB-UniRule"/>
</dbReference>
<keyword evidence="26 33" id="KW-0564">Palmitate</keyword>
<keyword evidence="25 33" id="KW-0472">Membrane</keyword>
<evidence type="ECO:0000313" key="38">
    <source>
        <dbReference type="EMBL" id="QQX41408.1"/>
    </source>
</evidence>
<keyword evidence="20 33" id="KW-0261">Viral envelope protein</keyword>
<feature type="transmembrane region" description="Helical" evidence="34">
    <location>
        <begin position="20"/>
        <end position="41"/>
    </location>
</feature>
<evidence type="ECO:0000256" key="19">
    <source>
        <dbReference type="ARBA" id="ARBA00022870"/>
    </source>
</evidence>
<evidence type="ECO:0000256" key="24">
    <source>
        <dbReference type="ARBA" id="ARBA00023054"/>
    </source>
</evidence>
<feature type="disulfide bond" evidence="33">
    <location>
        <begin position="53"/>
        <end position="73"/>
    </location>
</feature>
<evidence type="ECO:0000256" key="28">
    <source>
        <dbReference type="ARBA" id="ARBA00023180"/>
    </source>
</evidence>
<reference evidence="38" key="2">
    <citation type="journal article" name="Sci. Transl. Med.">
        <title>Heightened resistance to host type 1 interferons characterizes HIV-1 at transmission and after antiretroviral therapy interruption.</title>
        <authorList>
            <person name="Gondim M.V.P."/>
            <person name="Sherrill-Mix S."/>
            <person name="Bibollet-Ruche F."/>
            <person name="Russell R.M."/>
            <person name="Trimboli S."/>
            <person name="Smith A.G."/>
            <person name="Li Y."/>
            <person name="Liu W."/>
            <person name="Avitto A.N."/>
            <person name="DeVoto J.C."/>
            <person name="Connell J."/>
            <person name="Fenton-May A.E."/>
            <person name="Pellegrino P."/>
            <person name="Williams I."/>
            <person name="Papasavvas E."/>
            <person name="Lorenzi J.C.C."/>
            <person name="Salantes D.B."/>
            <person name="Mampe F."/>
            <person name="Monroy M.A."/>
            <person name="Cohen Y.Z."/>
            <person name="Heath S."/>
            <person name="Saag M.S."/>
            <person name="Montaner L.J."/>
            <person name="Collman R.G."/>
            <person name="Siliciano J.M."/>
            <person name="Siliciano R.F."/>
            <person name="Plenderleith L.J."/>
            <person name="Sharp P.M."/>
            <person name="Caskey M."/>
            <person name="Nussenzweig M.C."/>
            <person name="Shaw G.M."/>
            <person name="Borrow P."/>
            <person name="Bar K.J."/>
            <person name="Hahn B.H."/>
        </authorList>
    </citation>
    <scope>NUCLEOTIDE SEQUENCE</scope>
    <source>
        <strain evidence="38">MM33.03.SGS.11</strain>
    </source>
</reference>
<evidence type="ECO:0000256" key="31">
    <source>
        <dbReference type="ARBA" id="ARBA00023296"/>
    </source>
</evidence>
<dbReference type="EMBL" id="MT794343">
    <property type="protein sequence ID" value="QQX41408.1"/>
    <property type="molecule type" value="Genomic_RNA"/>
</dbReference>
<evidence type="ECO:0000256" key="3">
    <source>
        <dbReference type="ARBA" id="ARBA00004505"/>
    </source>
</evidence>
<evidence type="ECO:0000256" key="10">
    <source>
        <dbReference type="ARBA" id="ARBA00022570"/>
    </source>
</evidence>
<dbReference type="FunFam" id="1.10.287.210:FF:000001">
    <property type="entry name" value="Envelope glycoprotein gp160"/>
    <property type="match status" value="1"/>
</dbReference>
<dbReference type="GO" id="GO:0019082">
    <property type="term" value="P:viral protein processing"/>
    <property type="evidence" value="ECO:0007669"/>
    <property type="project" value="UniProtKB-UniRule"/>
</dbReference>
<evidence type="ECO:0000256" key="12">
    <source>
        <dbReference type="ARBA" id="ARBA00022595"/>
    </source>
</evidence>
<accession>A0A887F287</accession>
<feature type="transmembrane region" description="Helical" evidence="34">
    <location>
        <begin position="513"/>
        <end position="536"/>
    </location>
</feature>
<comment type="PTM">
    <text evidence="33">Specific enzymatic cleavages in vivo yield mature proteins. Envelope glycoproteins are synthesized as a inactive precursor that is heavily N-glycosylated and processed likely by host cell furin in the Golgi to yield the mature SU and TM proteins. The cleavage site between SU and TM requires the minimal sequence [KR]-X-[KR]-R. About 2 of the 9 disulfide bonds of gp41 are reduced by P4HB/PDI, following binding to CD4 receptor.</text>
</comment>
<feature type="disulfide bond" evidence="33">
    <location>
        <begin position="219"/>
        <end position="248"/>
    </location>
</feature>
<keyword evidence="29 33" id="KW-0899">Viral immunoevasion</keyword>
<keyword evidence="22 33" id="KW-1133">Transmembrane helix</keyword>
<evidence type="ECO:0000256" key="27">
    <source>
        <dbReference type="ARBA" id="ARBA00023157"/>
    </source>
</evidence>
<feature type="topological domain" description="Cytoplasmic" evidence="33">
    <location>
        <begin position="704"/>
        <end position="854"/>
    </location>
</feature>
<feature type="disulfide bond" evidence="33">
    <location>
        <begin position="383"/>
        <end position="416"/>
    </location>
</feature>
<keyword evidence="9 33" id="KW-1032">Host cell membrane</keyword>
<feature type="chain" id="PRO_5033179558" description="Transmembrane protein gp41" evidence="33">
    <location>
        <begin position="513"/>
        <end position="854"/>
    </location>
</feature>
<comment type="subcellular location">
    <molecule>Surface protein gp120</molecule>
    <subcellularLocation>
        <location evidence="33">Virion membrane</location>
        <topology evidence="33">Peripheral membrane protein</topology>
    </subcellularLocation>
    <subcellularLocation>
        <location evidence="33">Host cell membrane</location>
        <topology evidence="33">Peripheral membrane protein</topology>
    </subcellularLocation>
    <subcellularLocation>
        <location evidence="33">Host endosome membrane</location>
        <topology evidence="33">Single-pass type I membrane protein</topology>
    </subcellularLocation>
    <text evidence="33">The surface protein is not anchored to the viral envelope, but associates with the extravirion surface through its binding to TM. It is probably concentrated at the site of budding and incorporated into the virions possibly by contacts between the cytoplasmic tail of Env and the N-terminus of Gag.</text>
</comment>
<comment type="subunit">
    <text evidence="33">The mature envelope protein (Env) consists of a homotrimer of non-covalently associated gp120-gp41 heterodimers. The resulting complex protrudes from the virus surface as a spike. There seems to be as few as 10 spikes on the average virion. Surface protein gp120 interacts with host CD4, CCR5 and CXCR4. Gp120 also interacts with the C-type lectins CD209/DC-SIGN and CLEC4M/DC-SIGNR (collectively referred to as DC-SIGN(R)). Gp120 and gp41 interact with GalCer. Gp120 interacts with host ITGA4/ITGB7 complex; on CD4+ T-cells, this interaction results in rapid activation of integrin ITGAL/LFA-1, which facilitates efficient cell-to-cell spreading of HIV-1. Gp120 interacts with cell-associated heparan sulfate; this interaction increases virus infectivity on permissive cells and may be involved in infection of CD4- cells.</text>
</comment>
<dbReference type="Pfam" id="PF00516">
    <property type="entry name" value="GP120"/>
    <property type="match status" value="2"/>
</dbReference>